<dbReference type="EMBL" id="VXIS01000235">
    <property type="protein sequence ID" value="KAA8895927.1"/>
    <property type="molecule type" value="Genomic_DNA"/>
</dbReference>
<gene>
    <name evidence="1" type="ORF">FN846DRAFT_893703</name>
</gene>
<dbReference type="AlphaFoldDB" id="A0A5J5ELE6"/>
<accession>A0A5J5ELE6</accession>
<comment type="caution">
    <text evidence="1">The sequence shown here is derived from an EMBL/GenBank/DDBJ whole genome shotgun (WGS) entry which is preliminary data.</text>
</comment>
<keyword evidence="2" id="KW-1185">Reference proteome</keyword>
<sequence length="329" mass="37325">MPRSRDIFSFQHTPMSDPSSPPMWRFSQSGTLLPACTLHIAFTLSKRSPSTAAVLIPLPSLNIYPTASLLELAKLPSHVVSRAYLSNPDTLERVYIASLGPIPYQPRIFSVDWTEFTLHRREALMEALIHRLPEHLDMLSTILSTIIPVRGSLTTRQQAICGAESVSFGALGGFKSFLQDIQYWLKRCPEFESLGIDISKLLDLVKSMVQTELKVSILNDATFRDIWQFYQLWYDAIELGRDIVEIAQGAELLRADNQQIRAADLVDAEAGEKEELGAMTVLKVGIWEFRGPDYQYPELLNENVQDKLMFQKNSVEETRIGVVLRIHRY</sequence>
<evidence type="ECO:0000313" key="2">
    <source>
        <dbReference type="Proteomes" id="UP000326924"/>
    </source>
</evidence>
<evidence type="ECO:0000313" key="1">
    <source>
        <dbReference type="EMBL" id="KAA8895927.1"/>
    </source>
</evidence>
<protein>
    <submittedName>
        <fullName evidence="1">Uncharacterized protein</fullName>
    </submittedName>
</protein>
<organism evidence="1 2">
    <name type="scientific">Sphaerosporella brunnea</name>
    <dbReference type="NCBI Taxonomy" id="1250544"/>
    <lineage>
        <taxon>Eukaryota</taxon>
        <taxon>Fungi</taxon>
        <taxon>Dikarya</taxon>
        <taxon>Ascomycota</taxon>
        <taxon>Pezizomycotina</taxon>
        <taxon>Pezizomycetes</taxon>
        <taxon>Pezizales</taxon>
        <taxon>Pyronemataceae</taxon>
        <taxon>Sphaerosporella</taxon>
    </lineage>
</organism>
<proteinExistence type="predicted"/>
<reference evidence="1 2" key="1">
    <citation type="submission" date="2019-09" db="EMBL/GenBank/DDBJ databases">
        <title>Draft genome of the ectomycorrhizal ascomycete Sphaerosporella brunnea.</title>
        <authorList>
            <consortium name="DOE Joint Genome Institute"/>
            <person name="Benucci G.M."/>
            <person name="Marozzi G."/>
            <person name="Antonielli L."/>
            <person name="Sanchez S."/>
            <person name="Marco P."/>
            <person name="Wang X."/>
            <person name="Falini L.B."/>
            <person name="Barry K."/>
            <person name="Haridas S."/>
            <person name="Lipzen A."/>
            <person name="Labutti K."/>
            <person name="Grigoriev I.V."/>
            <person name="Murat C."/>
            <person name="Martin F."/>
            <person name="Albertini E."/>
            <person name="Donnini D."/>
            <person name="Bonito G."/>
        </authorList>
    </citation>
    <scope>NUCLEOTIDE SEQUENCE [LARGE SCALE GENOMIC DNA]</scope>
    <source>
        <strain evidence="1 2">Sb_GMNB300</strain>
    </source>
</reference>
<dbReference type="Proteomes" id="UP000326924">
    <property type="component" value="Unassembled WGS sequence"/>
</dbReference>
<dbReference type="InParanoid" id="A0A5J5ELE6"/>
<name>A0A5J5ELE6_9PEZI</name>